<evidence type="ECO:0000313" key="8">
    <source>
        <dbReference type="EMBL" id="MFC5365769.1"/>
    </source>
</evidence>
<dbReference type="Proteomes" id="UP001596201">
    <property type="component" value="Unassembled WGS sequence"/>
</dbReference>
<protein>
    <submittedName>
        <fullName evidence="8">BatA domain-containing protein</fullName>
    </submittedName>
</protein>
<organism evidence="8 9">
    <name type="scientific">Salinirubrum litoreum</name>
    <dbReference type="NCBI Taxonomy" id="1126234"/>
    <lineage>
        <taxon>Archaea</taxon>
        <taxon>Methanobacteriati</taxon>
        <taxon>Methanobacteriota</taxon>
        <taxon>Stenosarchaea group</taxon>
        <taxon>Halobacteria</taxon>
        <taxon>Halobacteriales</taxon>
        <taxon>Haloferacaceae</taxon>
        <taxon>Salinirubrum</taxon>
    </lineage>
</organism>
<evidence type="ECO:0000259" key="4">
    <source>
        <dbReference type="Pfam" id="PF13519"/>
    </source>
</evidence>
<feature type="compositionally biased region" description="Low complexity" evidence="1">
    <location>
        <begin position="540"/>
        <end position="549"/>
    </location>
</feature>
<feature type="domain" description="DUF7408" evidence="7">
    <location>
        <begin position="306"/>
        <end position="479"/>
    </location>
</feature>
<dbReference type="RefSeq" id="WP_227228950.1">
    <property type="nucleotide sequence ID" value="NZ_JAJCVJ010000001.1"/>
</dbReference>
<dbReference type="InterPro" id="IPR002035">
    <property type="entry name" value="VWF_A"/>
</dbReference>
<reference evidence="8 9" key="1">
    <citation type="journal article" date="2019" name="Int. J. Syst. Evol. Microbiol.">
        <title>The Global Catalogue of Microorganisms (GCM) 10K type strain sequencing project: providing services to taxonomists for standard genome sequencing and annotation.</title>
        <authorList>
            <consortium name="The Broad Institute Genomics Platform"/>
            <consortium name="The Broad Institute Genome Sequencing Center for Infectious Disease"/>
            <person name="Wu L."/>
            <person name="Ma J."/>
        </authorList>
    </citation>
    <scope>NUCLEOTIDE SEQUENCE [LARGE SCALE GENOMIC DNA]</scope>
    <source>
        <strain evidence="8 9">CGMCC 1.12237</strain>
    </source>
</reference>
<sequence length="632" mass="66918">MALSDFVLSPLGLLALASVIPVILLYLIRPDPMEVDLPTLRFLVEQTRQDTTNPLLEQLRRNLLLFLQIAVLVLLAVSLASPYVTVSEESTVEETVLVVDTSASMATEAGGDTRFGQALASARSAVSGTTSVVVTAPDADVALRGGTADEARTTLDGLAPTATEGNLRAAISQATAVAGENARIVVVGDFADDTDWQSAVETARARDLLVELRQFAGGGTDNVGIVDRRFSGTEVTVSVKNFGDSEATRQLQLGQQTATVTLEPDDVTTRTFTVPAGASEVRLTPGDSFPTDDRLPLSAPEDPTVDVLVLTNDRNRYLTTALSVIDDVELTVKNPPTAVSEEYDVIVYSNVDPDELLPGNVAAGRETVERGGGVAIQAQEPFPSQYGDLLLIEPGQLRTGSTTQIRAQTELTRGIDFQAPTEYVDGTLREGTLQVAVNDGDPLLATADRGEGRLLYYGYIEASSSFKFNYQYPVFWKRAVFYLADRETLPTLNRETGGSLDFTAERRVETPSGSVSATTVPLTEVGLYRIGSATGGGEGQQTTTTPTAGDGAGPGAGDTSADTGVEGRRIAVALLSEPESTVTAPDVAGGEAGVRARTEERSVPDPITEYLALGALVVALGELAYLRRRGDL</sequence>
<evidence type="ECO:0000259" key="6">
    <source>
        <dbReference type="Pfam" id="PF24156"/>
    </source>
</evidence>
<feature type="domain" description="Aerotolerance regulator N-terminal" evidence="3">
    <location>
        <begin position="8"/>
        <end position="82"/>
    </location>
</feature>
<evidence type="ECO:0000259" key="5">
    <source>
        <dbReference type="Pfam" id="PF24155"/>
    </source>
</evidence>
<evidence type="ECO:0000256" key="1">
    <source>
        <dbReference type="SAM" id="MobiDB-lite"/>
    </source>
</evidence>
<dbReference type="Pfam" id="PF13519">
    <property type="entry name" value="VWA_2"/>
    <property type="match status" value="1"/>
</dbReference>
<dbReference type="SUPFAM" id="SSF53300">
    <property type="entry name" value="vWA-like"/>
    <property type="match status" value="1"/>
</dbReference>
<feature type="domain" description="DUF7406" evidence="5">
    <location>
        <begin position="486"/>
        <end position="532"/>
    </location>
</feature>
<dbReference type="InterPro" id="IPR029062">
    <property type="entry name" value="Class_I_gatase-like"/>
</dbReference>
<feature type="region of interest" description="Disordered" evidence="1">
    <location>
        <begin position="531"/>
        <end position="563"/>
    </location>
</feature>
<evidence type="ECO:0000313" key="9">
    <source>
        <dbReference type="Proteomes" id="UP001596201"/>
    </source>
</evidence>
<dbReference type="InterPro" id="IPR036465">
    <property type="entry name" value="vWFA_dom_sf"/>
</dbReference>
<evidence type="ECO:0000259" key="3">
    <source>
        <dbReference type="Pfam" id="PF07584"/>
    </source>
</evidence>
<dbReference type="InterPro" id="IPR024163">
    <property type="entry name" value="Aerotolerance_reg_N"/>
</dbReference>
<gene>
    <name evidence="8" type="ORF">ACFPJ5_02380</name>
</gene>
<dbReference type="EMBL" id="JBHSKX010000001">
    <property type="protein sequence ID" value="MFC5365769.1"/>
    <property type="molecule type" value="Genomic_DNA"/>
</dbReference>
<dbReference type="InterPro" id="IPR055830">
    <property type="entry name" value="DUF7407"/>
</dbReference>
<feature type="region of interest" description="Disordered" evidence="1">
    <location>
        <begin position="580"/>
        <end position="600"/>
    </location>
</feature>
<feature type="transmembrane region" description="Helical" evidence="2">
    <location>
        <begin position="6"/>
        <end position="28"/>
    </location>
</feature>
<dbReference type="Pfam" id="PF24156">
    <property type="entry name" value="DUF7407"/>
    <property type="match status" value="1"/>
</dbReference>
<comment type="caution">
    <text evidence="8">The sequence shown here is derived from an EMBL/GenBank/DDBJ whole genome shotgun (WGS) entry which is preliminary data.</text>
</comment>
<keyword evidence="9" id="KW-1185">Reference proteome</keyword>
<accession>A0ABD5R732</accession>
<feature type="transmembrane region" description="Helical" evidence="2">
    <location>
        <begin position="63"/>
        <end position="84"/>
    </location>
</feature>
<keyword evidence="2" id="KW-1133">Transmembrane helix</keyword>
<dbReference type="Pfam" id="PF24157">
    <property type="entry name" value="DUF7408"/>
    <property type="match status" value="1"/>
</dbReference>
<dbReference type="NCBIfam" id="TIGR02226">
    <property type="entry name" value="two_anch"/>
    <property type="match status" value="1"/>
</dbReference>
<keyword evidence="2" id="KW-0472">Membrane</keyword>
<dbReference type="InterPro" id="IPR055829">
    <property type="entry name" value="DUF7406"/>
</dbReference>
<dbReference type="InterPro" id="IPR055831">
    <property type="entry name" value="DUF7408"/>
</dbReference>
<dbReference type="SUPFAM" id="SSF52317">
    <property type="entry name" value="Class I glutamine amidotransferase-like"/>
    <property type="match status" value="1"/>
</dbReference>
<dbReference type="AlphaFoldDB" id="A0ABD5R732"/>
<dbReference type="InterPro" id="IPR011933">
    <property type="entry name" value="Double_TM_dom"/>
</dbReference>
<keyword evidence="2" id="KW-0812">Transmembrane</keyword>
<dbReference type="PANTHER" id="PTHR37464:SF1">
    <property type="entry name" value="BLL2463 PROTEIN"/>
    <property type="match status" value="1"/>
</dbReference>
<dbReference type="Gene3D" id="3.40.50.410">
    <property type="entry name" value="von Willebrand factor, type A domain"/>
    <property type="match status" value="1"/>
</dbReference>
<dbReference type="Pfam" id="PF24155">
    <property type="entry name" value="DUF7406"/>
    <property type="match status" value="1"/>
</dbReference>
<dbReference type="Gene3D" id="3.40.50.880">
    <property type="match status" value="1"/>
</dbReference>
<feature type="domain" description="VWFA" evidence="4">
    <location>
        <begin position="95"/>
        <end position="190"/>
    </location>
</feature>
<dbReference type="PANTHER" id="PTHR37464">
    <property type="entry name" value="BLL2463 PROTEIN"/>
    <property type="match status" value="1"/>
</dbReference>
<feature type="domain" description="DUF7407" evidence="6">
    <location>
        <begin position="223"/>
        <end position="294"/>
    </location>
</feature>
<name>A0ABD5R732_9EURY</name>
<evidence type="ECO:0000259" key="7">
    <source>
        <dbReference type="Pfam" id="PF24157"/>
    </source>
</evidence>
<dbReference type="Pfam" id="PF07584">
    <property type="entry name" value="BatA"/>
    <property type="match status" value="1"/>
</dbReference>
<evidence type="ECO:0000256" key="2">
    <source>
        <dbReference type="SAM" id="Phobius"/>
    </source>
</evidence>
<proteinExistence type="predicted"/>